<dbReference type="PANTHER" id="PTHR36447">
    <property type="entry name" value="BETA-GALACTOSIDASE GANA"/>
    <property type="match status" value="1"/>
</dbReference>
<dbReference type="SUPFAM" id="SSF52317">
    <property type="entry name" value="Class I glutamine amidotransferase-like"/>
    <property type="match status" value="1"/>
</dbReference>
<dbReference type="CDD" id="cd03143">
    <property type="entry name" value="A4_beta-galactosidase_middle_domain"/>
    <property type="match status" value="1"/>
</dbReference>
<dbReference type="InterPro" id="IPR029062">
    <property type="entry name" value="Class_I_gatase-like"/>
</dbReference>
<dbReference type="InterPro" id="IPR017853">
    <property type="entry name" value="GH"/>
</dbReference>
<dbReference type="InterPro" id="IPR013738">
    <property type="entry name" value="Beta_galactosidase_Trimer"/>
</dbReference>
<name>A0A1I5VSD5_9FIRM</name>
<dbReference type="Gene3D" id="3.20.20.80">
    <property type="entry name" value="Glycosidases"/>
    <property type="match status" value="1"/>
</dbReference>
<organism evidence="2 3">
    <name type="scientific">Caldicoprobacter faecalis</name>
    <dbReference type="NCBI Taxonomy" id="937334"/>
    <lineage>
        <taxon>Bacteria</taxon>
        <taxon>Bacillati</taxon>
        <taxon>Bacillota</taxon>
        <taxon>Clostridia</taxon>
        <taxon>Caldicoprobacterales</taxon>
        <taxon>Caldicoprobacteraceae</taxon>
        <taxon>Caldicoprobacter</taxon>
    </lineage>
</organism>
<dbReference type="InterPro" id="IPR028212">
    <property type="entry name" value="GHL6"/>
</dbReference>
<dbReference type="EMBL" id="FOXR01000012">
    <property type="protein sequence ID" value="SFQ10293.1"/>
    <property type="molecule type" value="Genomic_DNA"/>
</dbReference>
<dbReference type="GO" id="GO:0004565">
    <property type="term" value="F:beta-galactosidase activity"/>
    <property type="evidence" value="ECO:0007669"/>
    <property type="project" value="InterPro"/>
</dbReference>
<dbReference type="Gene3D" id="3.40.50.880">
    <property type="match status" value="1"/>
</dbReference>
<sequence length="661" mass="75708">MGKLRFRQVHLDFHTSEKIVEVGNAFDPQEFAHTLKEAGVDSITCFARCHHGMIYYDTKFPARHPGLKRDLLREQIEACHAVGIRVPIYITVGWDEYMAKQHPEWLERMPDGRPYGAGPLEAGWKHLCFNTPYIDYVEEQTIEVLEKFGDEVDGLFFDIIIQHPCCCSYCMEGMERAGLNPEDPEDRKKFAKQVLDAFKRRMTATVRRYNKDCTIFYNAGHIGPSIRDTLDTYTHLELESLPSGGWGYEHFPITVRYARNLGYEYLGMTGRFHKSWADFGGFKNQAALEYECFTALAHGAKCSIGDQLHPSGAINKATYKLIGSVYSQVKEKEPWCDDVTAVTEIGVFTPEAIEDTAVRLHPSLRGAYRMLEESHYQFDVIDEQMDFSRYRVIILPDVITLDEALKDKLESYVANGGKLLLSYKSGMARGQQQFVLSGMGVELVGDAEYSPDYVVAGEAINQGLFDTEYVMYDRGLWVKPQEGTRVLASIWNPYFNRSYKHFCSHRQTPPEKESGYPAVTQKGSVIYFAHPVFSMYHKHGARVYKQLVVNALRLLLPDKLVETNAPTTAHMLLNYQKPHNRYVLHILHYIPQRRCEEIDIIEDVIPLYNVEVKVKLSSKPERVYCAPKGTQLDFEYTDGYVKVVVPRVEGHEMVVFEQGVK</sequence>
<dbReference type="GO" id="GO:0005975">
    <property type="term" value="P:carbohydrate metabolic process"/>
    <property type="evidence" value="ECO:0007669"/>
    <property type="project" value="InterPro"/>
</dbReference>
<dbReference type="Pfam" id="PF08532">
    <property type="entry name" value="Glyco_hydro_42M"/>
    <property type="match status" value="1"/>
</dbReference>
<dbReference type="STRING" id="937334.SAMN05444406_11245"/>
<evidence type="ECO:0000313" key="2">
    <source>
        <dbReference type="EMBL" id="SFQ10293.1"/>
    </source>
</evidence>
<dbReference type="AlphaFoldDB" id="A0A1I5VSD5"/>
<accession>A0A1I5VSD5</accession>
<protein>
    <submittedName>
        <fullName evidence="2">Beta-galactosidase trimerisation domain-containing protein</fullName>
    </submittedName>
</protein>
<keyword evidence="3" id="KW-1185">Reference proteome</keyword>
<evidence type="ECO:0000259" key="1">
    <source>
        <dbReference type="Pfam" id="PF08532"/>
    </source>
</evidence>
<dbReference type="SUPFAM" id="SSF51445">
    <property type="entry name" value="(Trans)glycosidases"/>
    <property type="match status" value="1"/>
</dbReference>
<dbReference type="PANTHER" id="PTHR36447:SF2">
    <property type="entry name" value="BETA-GALACTOSIDASE YESZ"/>
    <property type="match status" value="1"/>
</dbReference>
<dbReference type="OrthoDB" id="9780891at2"/>
<reference evidence="2 3" key="1">
    <citation type="submission" date="2016-10" db="EMBL/GenBank/DDBJ databases">
        <authorList>
            <person name="de Groot N.N."/>
        </authorList>
    </citation>
    <scope>NUCLEOTIDE SEQUENCE [LARGE SCALE GENOMIC DNA]</scope>
    <source>
        <strain evidence="2 3">DSM 20678</strain>
    </source>
</reference>
<evidence type="ECO:0000313" key="3">
    <source>
        <dbReference type="Proteomes" id="UP000198577"/>
    </source>
</evidence>
<dbReference type="RefSeq" id="WP_092282314.1">
    <property type="nucleotide sequence ID" value="NZ_FOXR01000012.1"/>
</dbReference>
<gene>
    <name evidence="2" type="ORF">SAMN05444406_11245</name>
</gene>
<dbReference type="Pfam" id="PF14871">
    <property type="entry name" value="GHL6"/>
    <property type="match status" value="1"/>
</dbReference>
<proteinExistence type="predicted"/>
<dbReference type="Proteomes" id="UP000198577">
    <property type="component" value="Unassembled WGS sequence"/>
</dbReference>
<dbReference type="InterPro" id="IPR003476">
    <property type="entry name" value="Glyco_hydro_42"/>
</dbReference>
<feature type="domain" description="Beta-galactosidase trimerisation" evidence="1">
    <location>
        <begin position="363"/>
        <end position="443"/>
    </location>
</feature>